<dbReference type="EMBL" id="CP045699">
    <property type="protein sequence ID" value="QGA65878.1"/>
    <property type="molecule type" value="Genomic_DNA"/>
</dbReference>
<dbReference type="AlphaFoldDB" id="A0A5Q0TFC8"/>
<dbReference type="InterPro" id="IPR011250">
    <property type="entry name" value="OMP/PagP_B-barrel"/>
</dbReference>
<name>A0A5Q0TFC8_9VIBR</name>
<dbReference type="SUPFAM" id="SSF56925">
    <property type="entry name" value="OMPA-like"/>
    <property type="match status" value="1"/>
</dbReference>
<reference evidence="1 2" key="1">
    <citation type="submission" date="2019-10" db="EMBL/GenBank/DDBJ databases">
        <title>Vibrio sp. nov., isolated from Coralline algae surface.</title>
        <authorList>
            <person name="Geng Y."/>
            <person name="Zhang X."/>
        </authorList>
    </citation>
    <scope>NUCLEOTIDE SEQUENCE [LARGE SCALE GENOMIC DNA]</scope>
    <source>
        <strain evidence="1 2">SM1977</strain>
    </source>
</reference>
<accession>A0A5Q0TFC8</accession>
<evidence type="ECO:0000313" key="1">
    <source>
        <dbReference type="EMBL" id="QGA65878.1"/>
    </source>
</evidence>
<evidence type="ECO:0008006" key="3">
    <source>
        <dbReference type="Google" id="ProtNLM"/>
    </source>
</evidence>
<proteinExistence type="predicted"/>
<keyword evidence="2" id="KW-1185">Reference proteome</keyword>
<protein>
    <recommendedName>
        <fullName evidence="3">Long-chain fatty acid transport protein</fullName>
    </recommendedName>
</protein>
<dbReference type="Proteomes" id="UP000348942">
    <property type="component" value="Chromosome 1"/>
</dbReference>
<gene>
    <name evidence="1" type="ORF">GFB47_11030</name>
</gene>
<sequence length="114" mass="12561">MKTSKREALDAVFGGELSYDWYKDSDLSSTADQIVGLESDDGSIGVSALTGLRYSITDKLESGVNIGAKYAYDRTYLQTSADMTYYFTENIAIGGEVNYDDQVPHIGFFLKISN</sequence>
<evidence type="ECO:0000313" key="2">
    <source>
        <dbReference type="Proteomes" id="UP000348942"/>
    </source>
</evidence>
<dbReference type="RefSeq" id="WP_153448016.1">
    <property type="nucleotide sequence ID" value="NZ_CP045699.1"/>
</dbReference>
<organism evidence="1 2">
    <name type="scientific">Vibrio algicola</name>
    <dbReference type="NCBI Taxonomy" id="2662262"/>
    <lineage>
        <taxon>Bacteria</taxon>
        <taxon>Pseudomonadati</taxon>
        <taxon>Pseudomonadota</taxon>
        <taxon>Gammaproteobacteria</taxon>
        <taxon>Vibrionales</taxon>
        <taxon>Vibrionaceae</taxon>
        <taxon>Vibrio</taxon>
    </lineage>
</organism>